<proteinExistence type="predicted"/>
<evidence type="ECO:0000256" key="1">
    <source>
        <dbReference type="SAM" id="MobiDB-lite"/>
    </source>
</evidence>
<name>A0AAD7EVK6_9AGAR</name>
<dbReference type="EMBL" id="JARIHO010000013">
    <property type="protein sequence ID" value="KAJ7351517.1"/>
    <property type="molecule type" value="Genomic_DNA"/>
</dbReference>
<dbReference type="AlphaFoldDB" id="A0AAD7EVK6"/>
<gene>
    <name evidence="2" type="ORF">DFH08DRAFT_1078490</name>
</gene>
<organism evidence="2 3">
    <name type="scientific">Mycena albidolilacea</name>
    <dbReference type="NCBI Taxonomy" id="1033008"/>
    <lineage>
        <taxon>Eukaryota</taxon>
        <taxon>Fungi</taxon>
        <taxon>Dikarya</taxon>
        <taxon>Basidiomycota</taxon>
        <taxon>Agaricomycotina</taxon>
        <taxon>Agaricomycetes</taxon>
        <taxon>Agaricomycetidae</taxon>
        <taxon>Agaricales</taxon>
        <taxon>Marasmiineae</taxon>
        <taxon>Mycenaceae</taxon>
        <taxon>Mycena</taxon>
    </lineage>
</organism>
<sequence>MAASRRGVDLTAVGRIFHDTLAAIQNDTPDIVGLKPQAVEWLKAARYKLMRDIESNYYQLEALRDTPLTRPQWMIRNSGQPLLLQTNAIPTLLDPYKPAFCDNISELLKSSGFQHHTVSNTAYYNTISITINLPAQAALAAAGQEQQAPRTLHVEDEFSRAAEGKGRAEIFAASKLGRLLISGREESAGVISTARTSRKRGRGVKDEEDAAEEEGVVKEETDGDGGRRLRSVTRASSTATLRSSIESPRRVGRKRVKQEE</sequence>
<feature type="compositionally biased region" description="Basic residues" evidence="1">
    <location>
        <begin position="250"/>
        <end position="260"/>
    </location>
</feature>
<evidence type="ECO:0000313" key="3">
    <source>
        <dbReference type="Proteomes" id="UP001218218"/>
    </source>
</evidence>
<evidence type="ECO:0000313" key="2">
    <source>
        <dbReference type="EMBL" id="KAJ7351517.1"/>
    </source>
</evidence>
<reference evidence="2" key="1">
    <citation type="submission" date="2023-03" db="EMBL/GenBank/DDBJ databases">
        <title>Massive genome expansion in bonnet fungi (Mycena s.s.) driven by repeated elements and novel gene families across ecological guilds.</title>
        <authorList>
            <consortium name="Lawrence Berkeley National Laboratory"/>
            <person name="Harder C.B."/>
            <person name="Miyauchi S."/>
            <person name="Viragh M."/>
            <person name="Kuo A."/>
            <person name="Thoen E."/>
            <person name="Andreopoulos B."/>
            <person name="Lu D."/>
            <person name="Skrede I."/>
            <person name="Drula E."/>
            <person name="Henrissat B."/>
            <person name="Morin E."/>
            <person name="Kohler A."/>
            <person name="Barry K."/>
            <person name="LaButti K."/>
            <person name="Morin E."/>
            <person name="Salamov A."/>
            <person name="Lipzen A."/>
            <person name="Mereny Z."/>
            <person name="Hegedus B."/>
            <person name="Baldrian P."/>
            <person name="Stursova M."/>
            <person name="Weitz H."/>
            <person name="Taylor A."/>
            <person name="Grigoriev I.V."/>
            <person name="Nagy L.G."/>
            <person name="Martin F."/>
            <person name="Kauserud H."/>
        </authorList>
    </citation>
    <scope>NUCLEOTIDE SEQUENCE</scope>
    <source>
        <strain evidence="2">CBHHK002</strain>
    </source>
</reference>
<keyword evidence="3" id="KW-1185">Reference proteome</keyword>
<dbReference type="Proteomes" id="UP001218218">
    <property type="component" value="Unassembled WGS sequence"/>
</dbReference>
<accession>A0AAD7EVK6</accession>
<feature type="compositionally biased region" description="Basic and acidic residues" evidence="1">
    <location>
        <begin position="215"/>
        <end position="227"/>
    </location>
</feature>
<protein>
    <submittedName>
        <fullName evidence="2">Uncharacterized protein</fullName>
    </submittedName>
</protein>
<feature type="compositionally biased region" description="Low complexity" evidence="1">
    <location>
        <begin position="232"/>
        <end position="244"/>
    </location>
</feature>
<feature type="region of interest" description="Disordered" evidence="1">
    <location>
        <begin position="190"/>
        <end position="260"/>
    </location>
</feature>
<comment type="caution">
    <text evidence="2">The sequence shown here is derived from an EMBL/GenBank/DDBJ whole genome shotgun (WGS) entry which is preliminary data.</text>
</comment>